<comment type="caution">
    <text evidence="2">The sequence shown here is derived from an EMBL/GenBank/DDBJ whole genome shotgun (WGS) entry which is preliminary data.</text>
</comment>
<protein>
    <submittedName>
        <fullName evidence="2">Uncharacterized protein</fullName>
    </submittedName>
</protein>
<reference evidence="2" key="2">
    <citation type="journal article" date="2022" name="Microbiol. Resour. Announc.">
        <title>Metagenome Sequencing to Explore Phylogenomics of Terrestrial Cyanobacteria.</title>
        <authorList>
            <person name="Ward R.D."/>
            <person name="Stajich J.E."/>
            <person name="Johansen J.R."/>
            <person name="Huntemann M."/>
            <person name="Clum A."/>
            <person name="Foster B."/>
            <person name="Foster B."/>
            <person name="Roux S."/>
            <person name="Palaniappan K."/>
            <person name="Varghese N."/>
            <person name="Mukherjee S."/>
            <person name="Reddy T.B.K."/>
            <person name="Daum C."/>
            <person name="Copeland A."/>
            <person name="Chen I.A."/>
            <person name="Ivanova N.N."/>
            <person name="Kyrpides N.C."/>
            <person name="Shapiro N."/>
            <person name="Eloe-Fadrosh E.A."/>
            <person name="Pietrasiak N."/>
        </authorList>
    </citation>
    <scope>NUCLEOTIDE SEQUENCE</scope>
    <source>
        <strain evidence="2">GSE-NOS-MK-12-04C</strain>
    </source>
</reference>
<reference evidence="2" key="1">
    <citation type="submission" date="2021-05" db="EMBL/GenBank/DDBJ databases">
        <authorList>
            <person name="Pietrasiak N."/>
            <person name="Ward R."/>
            <person name="Stajich J.E."/>
            <person name="Kurbessoian T."/>
        </authorList>
    </citation>
    <scope>NUCLEOTIDE SEQUENCE</scope>
    <source>
        <strain evidence="2">GSE-NOS-MK-12-04C</strain>
    </source>
</reference>
<gene>
    <name evidence="2" type="ORF">KME60_13705</name>
</gene>
<dbReference type="EMBL" id="JAHHGZ010000013">
    <property type="protein sequence ID" value="MBW4668443.1"/>
    <property type="molecule type" value="Genomic_DNA"/>
</dbReference>
<dbReference type="AlphaFoldDB" id="A0A951US82"/>
<sequence length="115" mass="13043">MSTYKSKFHIFRELFQEKPELFSDCQKEVEALIDELKVNSDLEIVEKRLLEWLNLPSHSKIFTAFKNRLSAPPEDTKGVANSQSYTPVDEPSSVAQHTLDNAIISTPEGVGDTKF</sequence>
<proteinExistence type="predicted"/>
<evidence type="ECO:0000313" key="3">
    <source>
        <dbReference type="Proteomes" id="UP000729701"/>
    </source>
</evidence>
<accession>A0A951US82</accession>
<dbReference type="Proteomes" id="UP000729701">
    <property type="component" value="Unassembled WGS sequence"/>
</dbReference>
<name>A0A951US82_9CYAN</name>
<organism evidence="2 3">
    <name type="scientific">Cyanomargarita calcarea GSE-NOS-MK-12-04C</name>
    <dbReference type="NCBI Taxonomy" id="2839659"/>
    <lineage>
        <taxon>Bacteria</taxon>
        <taxon>Bacillati</taxon>
        <taxon>Cyanobacteriota</taxon>
        <taxon>Cyanophyceae</taxon>
        <taxon>Nostocales</taxon>
        <taxon>Cyanomargaritaceae</taxon>
        <taxon>Cyanomargarita</taxon>
    </lineage>
</organism>
<evidence type="ECO:0000256" key="1">
    <source>
        <dbReference type="SAM" id="MobiDB-lite"/>
    </source>
</evidence>
<evidence type="ECO:0000313" key="2">
    <source>
        <dbReference type="EMBL" id="MBW4668443.1"/>
    </source>
</evidence>
<feature type="region of interest" description="Disordered" evidence="1">
    <location>
        <begin position="73"/>
        <end position="115"/>
    </location>
</feature>